<dbReference type="Pfam" id="PF13505">
    <property type="entry name" value="OMP_b-brl"/>
    <property type="match status" value="1"/>
</dbReference>
<evidence type="ECO:0000256" key="3">
    <source>
        <dbReference type="ARBA" id="ARBA00023136"/>
    </source>
</evidence>
<proteinExistence type="inferred from homology"/>
<comment type="subcellular location">
    <subcellularLocation>
        <location evidence="1">Cell outer membrane</location>
    </subcellularLocation>
</comment>
<feature type="chain" id="PRO_5045296179" evidence="6">
    <location>
        <begin position="16"/>
        <end position="235"/>
    </location>
</feature>
<keyword evidence="3" id="KW-0472">Membrane</keyword>
<dbReference type="SUPFAM" id="SSF56925">
    <property type="entry name" value="OMPA-like"/>
    <property type="match status" value="1"/>
</dbReference>
<comment type="similarity">
    <text evidence="5">Belongs to the Omp25/RopB family.</text>
</comment>
<dbReference type="InterPro" id="IPR011250">
    <property type="entry name" value="OMP/PagP_B-barrel"/>
</dbReference>
<sequence>MLCAAVALGSTSAYAADAVVYQEPVPVLPEWNWSGAYIGLHGGYGWSNGDSEYNNDIFNEVCGGGFGCAVDLDPDGAFGGVQVGYNYQFSNNIVLGIEGDWSFASMNDGNEGYWAGGSQYTHVDLEIDQMATIQARLGYAMDRWLPFMTLGWGWAHAERTAYNDTFLNPPVSDKRWHDGWTIGAGAEFAIDNNWSVKGEYRYFDAGDEDYSLGFADGTNVDLKIHTLRFGVNYRF</sequence>
<dbReference type="EMBL" id="JBFOCI010000010">
    <property type="protein sequence ID" value="MEW9808626.1"/>
    <property type="molecule type" value="Genomic_DNA"/>
</dbReference>
<evidence type="ECO:0000313" key="9">
    <source>
        <dbReference type="Proteomes" id="UP001556196"/>
    </source>
</evidence>
<dbReference type="PANTHER" id="PTHR34001:SF3">
    <property type="entry name" value="BLL7405 PROTEIN"/>
    <property type="match status" value="1"/>
</dbReference>
<evidence type="ECO:0000256" key="6">
    <source>
        <dbReference type="SAM" id="SignalP"/>
    </source>
</evidence>
<keyword evidence="2 6" id="KW-0732">Signal</keyword>
<accession>A0ABV3R5L4</accession>
<dbReference type="Proteomes" id="UP001556196">
    <property type="component" value="Unassembled WGS sequence"/>
</dbReference>
<evidence type="ECO:0000256" key="5">
    <source>
        <dbReference type="ARBA" id="ARBA00038306"/>
    </source>
</evidence>
<dbReference type="InterPro" id="IPR051692">
    <property type="entry name" value="OMP-like"/>
</dbReference>
<keyword evidence="9" id="KW-1185">Reference proteome</keyword>
<evidence type="ECO:0000256" key="1">
    <source>
        <dbReference type="ARBA" id="ARBA00004442"/>
    </source>
</evidence>
<dbReference type="PANTHER" id="PTHR34001">
    <property type="entry name" value="BLL7405 PROTEIN"/>
    <property type="match status" value="1"/>
</dbReference>
<gene>
    <name evidence="8" type="ORF">ABUE31_21760</name>
</gene>
<evidence type="ECO:0000259" key="7">
    <source>
        <dbReference type="Pfam" id="PF13505"/>
    </source>
</evidence>
<protein>
    <submittedName>
        <fullName evidence="8">Outer membrane protein</fullName>
    </submittedName>
</protein>
<feature type="signal peptide" evidence="6">
    <location>
        <begin position="1"/>
        <end position="15"/>
    </location>
</feature>
<evidence type="ECO:0000256" key="2">
    <source>
        <dbReference type="ARBA" id="ARBA00022729"/>
    </source>
</evidence>
<comment type="caution">
    <text evidence="8">The sequence shown here is derived from an EMBL/GenBank/DDBJ whole genome shotgun (WGS) entry which is preliminary data.</text>
</comment>
<dbReference type="InterPro" id="IPR027385">
    <property type="entry name" value="Beta-barrel_OMP"/>
</dbReference>
<keyword evidence="4" id="KW-0998">Cell outer membrane</keyword>
<evidence type="ECO:0000256" key="4">
    <source>
        <dbReference type="ARBA" id="ARBA00023237"/>
    </source>
</evidence>
<dbReference type="RefSeq" id="WP_367725865.1">
    <property type="nucleotide sequence ID" value="NZ_JBFOCI010000010.1"/>
</dbReference>
<feature type="domain" description="Outer membrane protein beta-barrel" evidence="7">
    <location>
        <begin position="3"/>
        <end position="235"/>
    </location>
</feature>
<dbReference type="Gene3D" id="2.40.160.20">
    <property type="match status" value="1"/>
</dbReference>
<reference evidence="8 9" key="1">
    <citation type="submission" date="2024-06" db="EMBL/GenBank/DDBJ databases">
        <authorList>
            <person name="Tuo L."/>
        </authorList>
    </citation>
    <scope>NUCLEOTIDE SEQUENCE [LARGE SCALE GENOMIC DNA]</scope>
    <source>
        <strain evidence="8 9">ZMM04-5</strain>
    </source>
</reference>
<name>A0ABV3R5L4_9HYPH</name>
<organism evidence="8 9">
    <name type="scientific">Mesorhizobium marinum</name>
    <dbReference type="NCBI Taxonomy" id="3228790"/>
    <lineage>
        <taxon>Bacteria</taxon>
        <taxon>Pseudomonadati</taxon>
        <taxon>Pseudomonadota</taxon>
        <taxon>Alphaproteobacteria</taxon>
        <taxon>Hyphomicrobiales</taxon>
        <taxon>Phyllobacteriaceae</taxon>
        <taxon>Mesorhizobium</taxon>
    </lineage>
</organism>
<evidence type="ECO:0000313" key="8">
    <source>
        <dbReference type="EMBL" id="MEW9808626.1"/>
    </source>
</evidence>